<dbReference type="Gene3D" id="1.10.287.1060">
    <property type="entry name" value="ESAT-6-like"/>
    <property type="match status" value="1"/>
</dbReference>
<dbReference type="RefSeq" id="WP_329493501.1">
    <property type="nucleotide sequence ID" value="NZ_CP108460.1"/>
</dbReference>
<dbReference type="EMBL" id="CP108482">
    <property type="protein sequence ID" value="WUS60400.1"/>
    <property type="molecule type" value="Genomic_DNA"/>
</dbReference>
<evidence type="ECO:0000313" key="1">
    <source>
        <dbReference type="EMBL" id="WUS60400.1"/>
    </source>
</evidence>
<dbReference type="SUPFAM" id="SSF140453">
    <property type="entry name" value="EsxAB dimer-like"/>
    <property type="match status" value="1"/>
</dbReference>
<protein>
    <submittedName>
        <fullName evidence="1">Type VII secretion target</fullName>
    </submittedName>
</protein>
<dbReference type="InterPro" id="IPR036689">
    <property type="entry name" value="ESAT-6-like_sf"/>
</dbReference>
<dbReference type="Proteomes" id="UP001432014">
    <property type="component" value="Chromosome"/>
</dbReference>
<organism evidence="1 2">
    <name type="scientific">Kitasatospora herbaricolor</name>
    <dbReference type="NCBI Taxonomy" id="68217"/>
    <lineage>
        <taxon>Bacteria</taxon>
        <taxon>Bacillati</taxon>
        <taxon>Actinomycetota</taxon>
        <taxon>Actinomycetes</taxon>
        <taxon>Kitasatosporales</taxon>
        <taxon>Streptomycetaceae</taxon>
        <taxon>Kitasatospora</taxon>
    </lineage>
</organism>
<evidence type="ECO:0000313" key="2">
    <source>
        <dbReference type="Proteomes" id="UP001432014"/>
    </source>
</evidence>
<reference evidence="1 2" key="1">
    <citation type="submission" date="2022-10" db="EMBL/GenBank/DDBJ databases">
        <title>The complete genomes of actinobacterial strains from the NBC collection.</title>
        <authorList>
            <person name="Joergensen T.S."/>
            <person name="Alvarez Arevalo M."/>
            <person name="Sterndorff E.B."/>
            <person name="Faurdal D."/>
            <person name="Vuksanovic O."/>
            <person name="Mourched A.-S."/>
            <person name="Charusanti P."/>
            <person name="Shaw S."/>
            <person name="Blin K."/>
            <person name="Weber T."/>
        </authorList>
    </citation>
    <scope>NUCLEOTIDE SEQUENCE [LARGE SCALE GENOMIC DNA]</scope>
    <source>
        <strain evidence="1 2">NBC_01247</strain>
    </source>
</reference>
<sequence length="102" mass="10842">MGQTFKVEADELGQLSKELGEATQSMGGAMHALEQTNPKVTGEAGLDMACEGFGHDWSYGLKQLNEALQAIGKGLDATAHGYRRTDDVIRRTMSGQVAQAAS</sequence>
<keyword evidence="2" id="KW-1185">Reference proteome</keyword>
<accession>A0ABZ1WHI4</accession>
<gene>
    <name evidence="1" type="ORF">OG469_35880</name>
</gene>
<proteinExistence type="predicted"/>
<name>A0ABZ1WHI4_9ACTN</name>